<evidence type="ECO:0000256" key="2">
    <source>
        <dbReference type="ARBA" id="ARBA00008834"/>
    </source>
</evidence>
<keyword evidence="3" id="KW-0964">Secreted</keyword>
<keyword evidence="7" id="KW-0325">Glycoprotein</keyword>
<dbReference type="GO" id="GO:0005576">
    <property type="term" value="C:extracellular region"/>
    <property type="evidence" value="ECO:0007669"/>
    <property type="project" value="UniProtKB-SubCell"/>
</dbReference>
<dbReference type="InterPro" id="IPR011050">
    <property type="entry name" value="Pectin_lyase_fold/virulence"/>
</dbReference>
<keyword evidence="5 10" id="KW-0378">Hydrolase</keyword>
<organism evidence="12">
    <name type="scientific">Rhizopus microsporus var. microsporus</name>
    <dbReference type="NCBI Taxonomy" id="86635"/>
    <lineage>
        <taxon>Eukaryota</taxon>
        <taxon>Fungi</taxon>
        <taxon>Fungi incertae sedis</taxon>
        <taxon>Mucoromycota</taxon>
        <taxon>Mucoromycotina</taxon>
        <taxon>Mucoromycetes</taxon>
        <taxon>Mucorales</taxon>
        <taxon>Mucorineae</taxon>
        <taxon>Rhizopodaceae</taxon>
        <taxon>Rhizopus</taxon>
    </lineage>
</organism>
<proteinExistence type="inferred from homology"/>
<dbReference type="Pfam" id="PF00295">
    <property type="entry name" value="Glyco_hydro_28"/>
    <property type="match status" value="1"/>
</dbReference>
<dbReference type="GO" id="GO:0004650">
    <property type="term" value="F:polygalacturonase activity"/>
    <property type="evidence" value="ECO:0007669"/>
    <property type="project" value="InterPro"/>
</dbReference>
<keyword evidence="4 11" id="KW-0732">Signal</keyword>
<keyword evidence="9" id="KW-0961">Cell wall biogenesis/degradation</keyword>
<evidence type="ECO:0000256" key="11">
    <source>
        <dbReference type="SAM" id="SignalP"/>
    </source>
</evidence>
<gene>
    <name evidence="12" type="ORF">BCV72DRAFT_222968</name>
</gene>
<dbReference type="InterPro" id="IPR000743">
    <property type="entry name" value="Glyco_hydro_28"/>
</dbReference>
<dbReference type="GO" id="GO:0005975">
    <property type="term" value="P:carbohydrate metabolic process"/>
    <property type="evidence" value="ECO:0007669"/>
    <property type="project" value="InterPro"/>
</dbReference>
<sequence>MVQLLSLSSTVAAFLLLSLGINDVAAAKTCVVAKTGNDDTAAIVKAFNDCKTGGIVSFPKGKSYNLNGMIELSGLKDVTIDFQGQIVLPSWDKKYKGGNSYISIKGSNIHMSGGGTIVGNGQGWYDRQDHTAPTVIRFGATNSVFGNFKIVNAPRAHMGITGSNNVVLENIYLNTASSSKNPPKNTDALDISSSSNIVFRNSELNIGDDCTAINGGVTNVTLSHIKCNGGHGFSVGSLGKGGKQESVKLVRVLDSVCTNCQNGVRIKTWPGGKGVVQDVVYKNVQLNNVENPVIVTTHYCDKNQMSFCTKNNDSSLSISKVTFDTITGSVAGKKPAISIDCSKNTPCSGFTLSNINIKSNGAKNVCNNLSGSNKISYCS</sequence>
<dbReference type="AlphaFoldDB" id="A0A1X0RC50"/>
<dbReference type="InterPro" id="IPR012334">
    <property type="entry name" value="Pectin_lyas_fold"/>
</dbReference>
<evidence type="ECO:0000256" key="10">
    <source>
        <dbReference type="RuleBase" id="RU361169"/>
    </source>
</evidence>
<dbReference type="PANTHER" id="PTHR31736:SF19">
    <property type="entry name" value="PECTIN LYASE SUPERFAMILY PROTEIN-RELATED"/>
    <property type="match status" value="1"/>
</dbReference>
<dbReference type="GO" id="GO:0046576">
    <property type="term" value="F:rhamnogalacturonan alpha-L-rhamnopyranosyl-(1-&gt;4)-alpha-D-galactopyranosyluronide lyase activity"/>
    <property type="evidence" value="ECO:0007669"/>
    <property type="project" value="UniProtKB-ARBA"/>
</dbReference>
<dbReference type="PANTHER" id="PTHR31736">
    <property type="match status" value="1"/>
</dbReference>
<dbReference type="Proteomes" id="UP000242414">
    <property type="component" value="Unassembled WGS sequence"/>
</dbReference>
<evidence type="ECO:0000313" key="12">
    <source>
        <dbReference type="EMBL" id="ORE09609.1"/>
    </source>
</evidence>
<dbReference type="VEuPathDB" id="FungiDB:BCV72DRAFT_222968"/>
<evidence type="ECO:0000256" key="3">
    <source>
        <dbReference type="ARBA" id="ARBA00022525"/>
    </source>
</evidence>
<comment type="similarity">
    <text evidence="2 10">Belongs to the glycosyl hydrolase 28 family.</text>
</comment>
<keyword evidence="6" id="KW-1015">Disulfide bond</keyword>
<evidence type="ECO:0000256" key="1">
    <source>
        <dbReference type="ARBA" id="ARBA00004613"/>
    </source>
</evidence>
<evidence type="ECO:0000256" key="6">
    <source>
        <dbReference type="ARBA" id="ARBA00023157"/>
    </source>
</evidence>
<comment type="subcellular location">
    <subcellularLocation>
        <location evidence="1">Secreted</location>
    </subcellularLocation>
</comment>
<keyword evidence="8 10" id="KW-0326">Glycosidase</keyword>
<evidence type="ECO:0000256" key="4">
    <source>
        <dbReference type="ARBA" id="ARBA00022729"/>
    </source>
</evidence>
<dbReference type="SUPFAM" id="SSF51126">
    <property type="entry name" value="Pectin lyase-like"/>
    <property type="match status" value="1"/>
</dbReference>
<dbReference type="GO" id="GO:0071555">
    <property type="term" value="P:cell wall organization"/>
    <property type="evidence" value="ECO:0007669"/>
    <property type="project" value="UniProtKB-KW"/>
</dbReference>
<dbReference type="OrthoDB" id="187139at2759"/>
<evidence type="ECO:0000256" key="8">
    <source>
        <dbReference type="ARBA" id="ARBA00023295"/>
    </source>
</evidence>
<accession>A0A1X0RC50</accession>
<reference evidence="12" key="1">
    <citation type="journal article" date="2016" name="Proc. Natl. Acad. Sci. U.S.A.">
        <title>Lipid metabolic changes in an early divergent fungus govern the establishment of a mutualistic symbiosis with endobacteria.</title>
        <authorList>
            <person name="Lastovetsky O.A."/>
            <person name="Gaspar M.L."/>
            <person name="Mondo S.J."/>
            <person name="LaButti K.M."/>
            <person name="Sandor L."/>
            <person name="Grigoriev I.V."/>
            <person name="Henry S.A."/>
            <person name="Pawlowska T.E."/>
        </authorList>
    </citation>
    <scope>NUCLEOTIDE SEQUENCE [LARGE SCALE GENOMIC DNA]</scope>
    <source>
        <strain evidence="12">ATCC 52814</strain>
    </source>
</reference>
<dbReference type="Gene3D" id="2.160.20.10">
    <property type="entry name" value="Single-stranded right-handed beta-helix, Pectin lyase-like"/>
    <property type="match status" value="1"/>
</dbReference>
<name>A0A1X0RC50_RHIZD</name>
<evidence type="ECO:0000256" key="7">
    <source>
        <dbReference type="ARBA" id="ARBA00023180"/>
    </source>
</evidence>
<feature type="chain" id="PRO_5012552356" evidence="11">
    <location>
        <begin position="27"/>
        <end position="379"/>
    </location>
</feature>
<feature type="signal peptide" evidence="11">
    <location>
        <begin position="1"/>
        <end position="26"/>
    </location>
</feature>
<keyword evidence="12" id="KW-0456">Lyase</keyword>
<evidence type="ECO:0000256" key="9">
    <source>
        <dbReference type="ARBA" id="ARBA00023316"/>
    </source>
</evidence>
<dbReference type="EMBL" id="KV921874">
    <property type="protein sequence ID" value="ORE09609.1"/>
    <property type="molecule type" value="Genomic_DNA"/>
</dbReference>
<protein>
    <submittedName>
        <fullName evidence="12">Pectin lyase-like protein</fullName>
    </submittedName>
</protein>
<evidence type="ECO:0000256" key="5">
    <source>
        <dbReference type="ARBA" id="ARBA00022801"/>
    </source>
</evidence>